<evidence type="ECO:0000256" key="3">
    <source>
        <dbReference type="ARBA" id="ARBA00022741"/>
    </source>
</evidence>
<dbReference type="PROSITE" id="PS00108">
    <property type="entry name" value="PROTEIN_KINASE_ST"/>
    <property type="match status" value="1"/>
</dbReference>
<reference evidence="6" key="1">
    <citation type="journal article" date="2012" name="Nature">
        <title>The oyster genome reveals stress adaptation and complexity of shell formation.</title>
        <authorList>
            <person name="Zhang G."/>
            <person name="Fang X."/>
            <person name="Guo X."/>
            <person name="Li L."/>
            <person name="Luo R."/>
            <person name="Xu F."/>
            <person name="Yang P."/>
            <person name="Zhang L."/>
            <person name="Wang X."/>
            <person name="Qi H."/>
            <person name="Xiong Z."/>
            <person name="Que H."/>
            <person name="Xie Y."/>
            <person name="Holland P.W."/>
            <person name="Paps J."/>
            <person name="Zhu Y."/>
            <person name="Wu F."/>
            <person name="Chen Y."/>
            <person name="Wang J."/>
            <person name="Peng C."/>
            <person name="Meng J."/>
            <person name="Yang L."/>
            <person name="Liu J."/>
            <person name="Wen B."/>
            <person name="Zhang N."/>
            <person name="Huang Z."/>
            <person name="Zhu Q."/>
            <person name="Feng Y."/>
            <person name="Mount A."/>
            <person name="Hedgecock D."/>
            <person name="Xu Z."/>
            <person name="Liu Y."/>
            <person name="Domazet-Loso T."/>
            <person name="Du Y."/>
            <person name="Sun X."/>
            <person name="Zhang S."/>
            <person name="Liu B."/>
            <person name="Cheng P."/>
            <person name="Jiang X."/>
            <person name="Li J."/>
            <person name="Fan D."/>
            <person name="Wang W."/>
            <person name="Fu W."/>
            <person name="Wang T."/>
            <person name="Wang B."/>
            <person name="Zhang J."/>
            <person name="Peng Z."/>
            <person name="Li Y."/>
            <person name="Li N."/>
            <person name="Wang J."/>
            <person name="Chen M."/>
            <person name="He Y."/>
            <person name="Tan F."/>
            <person name="Song X."/>
            <person name="Zheng Q."/>
            <person name="Huang R."/>
            <person name="Yang H."/>
            <person name="Du X."/>
            <person name="Chen L."/>
            <person name="Yang M."/>
            <person name="Gaffney P.M."/>
            <person name="Wang S."/>
            <person name="Luo L."/>
            <person name="She Z."/>
            <person name="Ming Y."/>
            <person name="Huang W."/>
            <person name="Zhang S."/>
            <person name="Huang B."/>
            <person name="Zhang Y."/>
            <person name="Qu T."/>
            <person name="Ni P."/>
            <person name="Miao G."/>
            <person name="Wang J."/>
            <person name="Wang Q."/>
            <person name="Steinberg C.E."/>
            <person name="Wang H."/>
            <person name="Li N."/>
            <person name="Qian L."/>
            <person name="Zhang G."/>
            <person name="Li Y."/>
            <person name="Yang H."/>
            <person name="Liu X."/>
            <person name="Wang J."/>
            <person name="Yin Y."/>
            <person name="Wang J."/>
        </authorList>
    </citation>
    <scope>NUCLEOTIDE SEQUENCE [LARGE SCALE GENOMIC DNA]</scope>
    <source>
        <strain evidence="6">05x7-T-G4-1.051#20</strain>
    </source>
</reference>
<keyword evidence="1" id="KW-0723">Serine/threonine-protein kinase</keyword>
<dbReference type="GO" id="GO:0033316">
    <property type="term" value="P:meiotic spindle assembly checkpoint signaling"/>
    <property type="evidence" value="ECO:0007669"/>
    <property type="project" value="TreeGrafter"/>
</dbReference>
<dbReference type="Pfam" id="PF00069">
    <property type="entry name" value="Pkinase"/>
    <property type="match status" value="1"/>
</dbReference>
<dbReference type="GO" id="GO:0004674">
    <property type="term" value="F:protein serine/threonine kinase activity"/>
    <property type="evidence" value="ECO:0007669"/>
    <property type="project" value="UniProtKB-KW"/>
</dbReference>
<dbReference type="GO" id="GO:0004712">
    <property type="term" value="F:protein serine/threonine/tyrosine kinase activity"/>
    <property type="evidence" value="ECO:0007669"/>
    <property type="project" value="TreeGrafter"/>
</dbReference>
<dbReference type="Gene3D" id="1.10.510.10">
    <property type="entry name" value="Transferase(Phosphotransferase) domain 1"/>
    <property type="match status" value="1"/>
</dbReference>
<dbReference type="InParanoid" id="K1PF30"/>
<dbReference type="InterPro" id="IPR011990">
    <property type="entry name" value="TPR-like_helical_dom_sf"/>
</dbReference>
<dbReference type="InterPro" id="IPR008271">
    <property type="entry name" value="Ser/Thr_kinase_AS"/>
</dbReference>
<keyword evidence="5" id="KW-0067">ATP-binding</keyword>
<dbReference type="SUPFAM" id="SSF56112">
    <property type="entry name" value="Protein kinase-like (PK-like)"/>
    <property type="match status" value="2"/>
</dbReference>
<keyword evidence="4 6" id="KW-0418">Kinase</keyword>
<evidence type="ECO:0000256" key="5">
    <source>
        <dbReference type="ARBA" id="ARBA00022840"/>
    </source>
</evidence>
<dbReference type="AlphaFoldDB" id="K1PF30"/>
<dbReference type="GO" id="GO:0034501">
    <property type="term" value="P:protein localization to kinetochore"/>
    <property type="evidence" value="ECO:0007669"/>
    <property type="project" value="TreeGrafter"/>
</dbReference>
<dbReference type="InterPro" id="IPR000719">
    <property type="entry name" value="Prot_kinase_dom"/>
</dbReference>
<dbReference type="PANTHER" id="PTHR22974:SF21">
    <property type="entry name" value="DUAL SPECIFICITY PROTEIN KINASE TTK"/>
    <property type="match status" value="1"/>
</dbReference>
<evidence type="ECO:0000313" key="6">
    <source>
        <dbReference type="EMBL" id="EKC17444.1"/>
    </source>
</evidence>
<dbReference type="Gene3D" id="1.25.40.10">
    <property type="entry name" value="Tetratricopeptide repeat domain"/>
    <property type="match status" value="1"/>
</dbReference>
<evidence type="ECO:0000256" key="4">
    <source>
        <dbReference type="ARBA" id="ARBA00022777"/>
    </source>
</evidence>
<keyword evidence="2" id="KW-0808">Transferase</keyword>
<name>K1PF30_MAGGI</name>
<accession>K1PF30</accession>
<dbReference type="InterPro" id="IPR011009">
    <property type="entry name" value="Kinase-like_dom_sf"/>
</dbReference>
<dbReference type="PROSITE" id="PS50011">
    <property type="entry name" value="PROTEIN_KINASE_DOM"/>
    <property type="match status" value="1"/>
</dbReference>
<dbReference type="PANTHER" id="PTHR22974">
    <property type="entry name" value="MIXED LINEAGE PROTEIN KINASE"/>
    <property type="match status" value="1"/>
</dbReference>
<proteinExistence type="predicted"/>
<keyword evidence="3" id="KW-0547">Nucleotide-binding</keyword>
<dbReference type="GO" id="GO:0000776">
    <property type="term" value="C:kinetochore"/>
    <property type="evidence" value="ECO:0007669"/>
    <property type="project" value="TreeGrafter"/>
</dbReference>
<dbReference type="GO" id="GO:0005524">
    <property type="term" value="F:ATP binding"/>
    <property type="evidence" value="ECO:0007669"/>
    <property type="project" value="UniProtKB-KW"/>
</dbReference>
<dbReference type="GO" id="GO:0007094">
    <property type="term" value="P:mitotic spindle assembly checkpoint signaling"/>
    <property type="evidence" value="ECO:0007669"/>
    <property type="project" value="TreeGrafter"/>
</dbReference>
<dbReference type="SMART" id="SM00220">
    <property type="entry name" value="S_TKc"/>
    <property type="match status" value="1"/>
</dbReference>
<protein>
    <submittedName>
        <fullName evidence="6">Dual specificity protein kinase Ttk</fullName>
    </submittedName>
</protein>
<gene>
    <name evidence="6" type="ORF">CGI_10000821</name>
</gene>
<dbReference type="HOGENOM" id="CLU_1138957_0_0_1"/>
<organism evidence="6">
    <name type="scientific">Magallana gigas</name>
    <name type="common">Pacific oyster</name>
    <name type="synonym">Crassostrea gigas</name>
    <dbReference type="NCBI Taxonomy" id="29159"/>
    <lineage>
        <taxon>Eukaryota</taxon>
        <taxon>Metazoa</taxon>
        <taxon>Spiralia</taxon>
        <taxon>Lophotrochozoa</taxon>
        <taxon>Mollusca</taxon>
        <taxon>Bivalvia</taxon>
        <taxon>Autobranchia</taxon>
        <taxon>Pteriomorphia</taxon>
        <taxon>Ostreida</taxon>
        <taxon>Ostreoidea</taxon>
        <taxon>Ostreidae</taxon>
        <taxon>Magallana</taxon>
    </lineage>
</organism>
<evidence type="ECO:0000256" key="2">
    <source>
        <dbReference type="ARBA" id="ARBA00022679"/>
    </source>
</evidence>
<evidence type="ECO:0000256" key="1">
    <source>
        <dbReference type="ARBA" id="ARBA00022527"/>
    </source>
</evidence>
<sequence length="244" mass="27779">MGQVAIKSGRNKFQPDEADDLFNCARRVVRKLAIVHIAHAEYELSKGNVGKSRKILEKARQLEAEPDHLLTEALARLDSGQTNLQTSNLLVDCGIIHSDLKPSNFLLRHGNLKLIDFGISKAIQQDKTSIITDTQVGTLNYMSPESIREHCGMLFCNAFQISVKSDVWSLGCILYCMVYGHTPFQKVVRQYAKLMAIINPEYQINFPEIQDKKLLDVMKRCLTRDPKERPSIEELLQHEYLHSL</sequence>
<dbReference type="GO" id="GO:0005634">
    <property type="term" value="C:nucleus"/>
    <property type="evidence" value="ECO:0007669"/>
    <property type="project" value="TreeGrafter"/>
</dbReference>
<dbReference type="EMBL" id="JH822923">
    <property type="protein sequence ID" value="EKC17444.1"/>
    <property type="molecule type" value="Genomic_DNA"/>
</dbReference>
<dbReference type="GO" id="GO:0007059">
    <property type="term" value="P:chromosome segregation"/>
    <property type="evidence" value="ECO:0007669"/>
    <property type="project" value="TreeGrafter"/>
</dbReference>